<reference evidence="3" key="1">
    <citation type="submission" date="2015-01" db="EMBL/GenBank/DDBJ databases">
        <authorList>
            <person name="Manzoor Shahid"/>
            <person name="Zubair Saima"/>
        </authorList>
    </citation>
    <scope>NUCLEOTIDE SEQUENCE [LARGE SCALE GENOMIC DNA]</scope>
    <source>
        <strain evidence="3">Sp3</strain>
    </source>
</reference>
<sequence>MDLLLRLFVGHLIGDFILQTNNIAELKLKNIKYLFAHVVIVFLSLLICTLDYLSFNLIFVLAIISLIHLIDYLKKFTDNFLLFIIDQTIHVVSLILVPAIFGYIDIYLINKYLLAFYTNINLWVYAAGYIFGIFAAKVMIDNLLKNIIKDYEANSISGYIGMIERLIVITLALLNEYTAIGIIFAIKGVARSKFIDNDVKNGEYYFLGTGLSFFSCYFNRAGNKKNY</sequence>
<dbReference type="InterPro" id="IPR021737">
    <property type="entry name" value="Phage_phiKZ_Orf197"/>
</dbReference>
<feature type="transmembrane region" description="Helical" evidence="1">
    <location>
        <begin position="31"/>
        <end position="47"/>
    </location>
</feature>
<keyword evidence="1" id="KW-0472">Membrane</keyword>
<dbReference type="Proteomes" id="UP000046155">
    <property type="component" value="Unassembled WGS sequence"/>
</dbReference>
<organism evidence="2 3">
    <name type="scientific">Syntrophaceticus schinkii</name>
    <dbReference type="NCBI Taxonomy" id="499207"/>
    <lineage>
        <taxon>Bacteria</taxon>
        <taxon>Bacillati</taxon>
        <taxon>Bacillota</taxon>
        <taxon>Clostridia</taxon>
        <taxon>Thermoanaerobacterales</taxon>
        <taxon>Thermoanaerobacterales Family III. Incertae Sedis</taxon>
        <taxon>Syntrophaceticus</taxon>
    </lineage>
</organism>
<keyword evidence="1" id="KW-0812">Transmembrane</keyword>
<protein>
    <recommendedName>
        <fullName evidence="4">DUF3307 domain-containing protein</fullName>
    </recommendedName>
</protein>
<feature type="transmembrane region" description="Helical" evidence="1">
    <location>
        <begin position="165"/>
        <end position="184"/>
    </location>
</feature>
<dbReference type="RefSeq" id="WP_044664818.1">
    <property type="nucleotide sequence ID" value="NZ_CDRZ01000163.1"/>
</dbReference>
<dbReference type="EMBL" id="CDRZ01000163">
    <property type="protein sequence ID" value="CEO88715.1"/>
    <property type="molecule type" value="Genomic_DNA"/>
</dbReference>
<keyword evidence="3" id="KW-1185">Reference proteome</keyword>
<feature type="transmembrane region" description="Helical" evidence="1">
    <location>
        <begin position="204"/>
        <end position="222"/>
    </location>
</feature>
<evidence type="ECO:0000256" key="1">
    <source>
        <dbReference type="SAM" id="Phobius"/>
    </source>
</evidence>
<evidence type="ECO:0000313" key="2">
    <source>
        <dbReference type="EMBL" id="CEO88715.1"/>
    </source>
</evidence>
<accession>A0A0B7MF66</accession>
<dbReference type="AlphaFoldDB" id="A0A0B7MF66"/>
<name>A0A0B7MF66_9FIRM</name>
<feature type="transmembrane region" description="Helical" evidence="1">
    <location>
        <begin position="80"/>
        <end position="104"/>
    </location>
</feature>
<evidence type="ECO:0008006" key="4">
    <source>
        <dbReference type="Google" id="ProtNLM"/>
    </source>
</evidence>
<dbReference type="Pfam" id="PF11750">
    <property type="entry name" value="DUF3307"/>
    <property type="match status" value="1"/>
</dbReference>
<gene>
    <name evidence="2" type="ORF">SSCH_2450002</name>
</gene>
<dbReference type="OrthoDB" id="5122730at2"/>
<evidence type="ECO:0000313" key="3">
    <source>
        <dbReference type="Proteomes" id="UP000046155"/>
    </source>
</evidence>
<keyword evidence="1" id="KW-1133">Transmembrane helix</keyword>
<proteinExistence type="predicted"/>